<dbReference type="Pfam" id="PF14370">
    <property type="entry name" value="Topo_C_assoc"/>
    <property type="match status" value="1"/>
</dbReference>
<dbReference type="InterPro" id="IPR051062">
    <property type="entry name" value="Topoisomerase_IB"/>
</dbReference>
<dbReference type="AlphaFoldDB" id="A0A9W5TE66"/>
<feature type="active site" description="O-(3'-phospho-DNA)-tyrosine intermediate" evidence="6">
    <location>
        <position position="729"/>
    </location>
</feature>
<dbReference type="OrthoDB" id="47179at2759"/>
<dbReference type="InterPro" id="IPR013500">
    <property type="entry name" value="TopoI_cat_euk"/>
</dbReference>
<comment type="function">
    <text evidence="7">Releases the supercoiling and torsional tension of DNA introduced during the DNA replication and transcription by transiently cleaving and rejoining one strand of the DNA duplex. Introduces a single-strand break via transesterification at the specific target site 5'-[CT]CCTTp site in duplex DNA. The scissile phosphodiester is attacked by the catalytic tyrosine of the enzyme, resulting in the formation of a DNA-(3'-phosphotyrosyl)-enzyme intermediate and the expulsion of a 5'-OH DNA strand. The free DNA strand then undergoes passage around the unbroken strand thus removing DNA supercoils. Finally, in the religation step, the DNA 5'-OH attacks the covalent intermediate to expel the active-site tyrosine and restore the DNA phosphodiester backbone.</text>
</comment>
<dbReference type="InterPro" id="IPR036202">
    <property type="entry name" value="TopoI_DNA-bd_euk_N_sf"/>
</dbReference>
<evidence type="ECO:0000313" key="10">
    <source>
        <dbReference type="EMBL" id="GFE55022.1"/>
    </source>
</evidence>
<dbReference type="SUPFAM" id="SSF56349">
    <property type="entry name" value="DNA breaking-rejoining enzymes"/>
    <property type="match status" value="1"/>
</dbReference>
<organism evidence="10 11">
    <name type="scientific">Babesia ovis</name>
    <dbReference type="NCBI Taxonomy" id="5869"/>
    <lineage>
        <taxon>Eukaryota</taxon>
        <taxon>Sar</taxon>
        <taxon>Alveolata</taxon>
        <taxon>Apicomplexa</taxon>
        <taxon>Aconoidasida</taxon>
        <taxon>Piroplasmida</taxon>
        <taxon>Babesiidae</taxon>
        <taxon>Babesia</taxon>
    </lineage>
</organism>
<dbReference type="Gene3D" id="1.10.132.10">
    <property type="match status" value="1"/>
</dbReference>
<dbReference type="CDD" id="cd00659">
    <property type="entry name" value="Topo_IB_C"/>
    <property type="match status" value="1"/>
</dbReference>
<evidence type="ECO:0000256" key="2">
    <source>
        <dbReference type="ARBA" id="ARBA00006645"/>
    </source>
</evidence>
<evidence type="ECO:0000313" key="11">
    <source>
        <dbReference type="Proteomes" id="UP001057455"/>
    </source>
</evidence>
<dbReference type="InterPro" id="IPR013034">
    <property type="entry name" value="DNA_topo_DNA_db_N_dom1"/>
</dbReference>
<dbReference type="SUPFAM" id="SSF56741">
    <property type="entry name" value="Eukaryotic DNA topoisomerase I, N-terminal DNA-binding fragment"/>
    <property type="match status" value="1"/>
</dbReference>
<gene>
    <name evidence="10" type="ORF">BaOVIS_024260</name>
</gene>
<dbReference type="EC" id="5.6.2.1" evidence="7"/>
<dbReference type="InterPro" id="IPR025834">
    <property type="entry name" value="TopoI_C_dom"/>
</dbReference>
<dbReference type="GO" id="GO:0005730">
    <property type="term" value="C:nucleolus"/>
    <property type="evidence" value="ECO:0007669"/>
    <property type="project" value="TreeGrafter"/>
</dbReference>
<dbReference type="InterPro" id="IPR001631">
    <property type="entry name" value="TopoI"/>
</dbReference>
<dbReference type="Gene3D" id="3.90.15.10">
    <property type="entry name" value="Topoisomerase I, Chain A, domain 3"/>
    <property type="match status" value="1"/>
</dbReference>
<evidence type="ECO:0000256" key="1">
    <source>
        <dbReference type="ARBA" id="ARBA00000213"/>
    </source>
</evidence>
<keyword evidence="4 6" id="KW-0238">DNA-binding</keyword>
<dbReference type="PANTHER" id="PTHR10290">
    <property type="entry name" value="DNA TOPOISOMERASE I"/>
    <property type="match status" value="1"/>
</dbReference>
<proteinExistence type="inferred from homology"/>
<dbReference type="GO" id="GO:0005694">
    <property type="term" value="C:chromosome"/>
    <property type="evidence" value="ECO:0007669"/>
    <property type="project" value="InterPro"/>
</dbReference>
<dbReference type="GO" id="GO:0003677">
    <property type="term" value="F:DNA binding"/>
    <property type="evidence" value="ECO:0007669"/>
    <property type="project" value="UniProtKB-UniRule"/>
</dbReference>
<name>A0A9W5TE66_BABOV</name>
<dbReference type="Pfam" id="PF02919">
    <property type="entry name" value="Topoisom_I_N"/>
    <property type="match status" value="1"/>
</dbReference>
<dbReference type="GO" id="GO:0006260">
    <property type="term" value="P:DNA replication"/>
    <property type="evidence" value="ECO:0007669"/>
    <property type="project" value="TreeGrafter"/>
</dbReference>
<feature type="domain" description="DNA topoisomerase I eukaryotic-type" evidence="9">
    <location>
        <begin position="327"/>
        <end position="743"/>
    </location>
</feature>
<keyword evidence="11" id="KW-1185">Reference proteome</keyword>
<dbReference type="SMART" id="SM00435">
    <property type="entry name" value="TOPEUc"/>
    <property type="match status" value="1"/>
</dbReference>
<comment type="catalytic activity">
    <reaction evidence="1 6 7">
        <text>ATP-independent breakage of single-stranded DNA, followed by passage and rejoining.</text>
        <dbReference type="EC" id="5.6.2.1"/>
    </reaction>
</comment>
<evidence type="ECO:0000256" key="3">
    <source>
        <dbReference type="ARBA" id="ARBA00023029"/>
    </source>
</evidence>
<dbReference type="Gene3D" id="2.170.11.10">
    <property type="entry name" value="DNA Topoisomerase I, domain 2"/>
    <property type="match status" value="1"/>
</dbReference>
<evidence type="ECO:0000256" key="5">
    <source>
        <dbReference type="ARBA" id="ARBA00023235"/>
    </source>
</evidence>
<comment type="caution">
    <text evidence="10">The sequence shown here is derived from an EMBL/GenBank/DDBJ whole genome shotgun (WGS) entry which is preliminary data.</text>
</comment>
<dbReference type="Gene3D" id="1.10.10.41">
    <property type="entry name" value="Yeast DNA topoisomerase - domain 1"/>
    <property type="match status" value="1"/>
</dbReference>
<comment type="similarity">
    <text evidence="2 6 7">Belongs to the type IB topoisomerase family.</text>
</comment>
<dbReference type="GO" id="GO:0007059">
    <property type="term" value="P:chromosome segregation"/>
    <property type="evidence" value="ECO:0007669"/>
    <property type="project" value="TreeGrafter"/>
</dbReference>
<evidence type="ECO:0000256" key="7">
    <source>
        <dbReference type="RuleBase" id="RU365101"/>
    </source>
</evidence>
<dbReference type="PRINTS" id="PR00416">
    <property type="entry name" value="EUTPISMRASEI"/>
</dbReference>
<evidence type="ECO:0000256" key="4">
    <source>
        <dbReference type="ARBA" id="ARBA00023125"/>
    </source>
</evidence>
<keyword evidence="5 6" id="KW-0413">Isomerase</keyword>
<feature type="region of interest" description="Disordered" evidence="8">
    <location>
        <begin position="1"/>
        <end position="44"/>
    </location>
</feature>
<dbReference type="InterPro" id="IPR014727">
    <property type="entry name" value="TopoI_cat_a/b-sub_euk"/>
</dbReference>
<dbReference type="InterPro" id="IPR013030">
    <property type="entry name" value="DNA_topo_DNA_db_N_dom2"/>
</dbReference>
<reference evidence="10" key="1">
    <citation type="submission" date="2019-12" db="EMBL/GenBank/DDBJ databases">
        <title>Genome sequence of Babesia ovis.</title>
        <authorList>
            <person name="Yamagishi J."/>
            <person name="Sevinc F."/>
            <person name="Xuan X."/>
        </authorList>
    </citation>
    <scope>NUCLEOTIDE SEQUENCE</scope>
    <source>
        <strain evidence="10">Selcuk</strain>
    </source>
</reference>
<keyword evidence="3 6" id="KW-0799">Topoisomerase</keyword>
<dbReference type="EMBL" id="BLIY01000017">
    <property type="protein sequence ID" value="GFE55022.1"/>
    <property type="molecule type" value="Genomic_DNA"/>
</dbReference>
<dbReference type="InterPro" id="IPR008336">
    <property type="entry name" value="TopoI_DNA-bd_euk"/>
</dbReference>
<dbReference type="PROSITE" id="PS52038">
    <property type="entry name" value="TOPO_IB_2"/>
    <property type="match status" value="1"/>
</dbReference>
<dbReference type="PROSITE" id="PS00176">
    <property type="entry name" value="TOPO_IB_1"/>
    <property type="match status" value="1"/>
</dbReference>
<evidence type="ECO:0000256" key="6">
    <source>
        <dbReference type="PROSITE-ProRule" id="PRU01382"/>
    </source>
</evidence>
<dbReference type="InterPro" id="IPR013499">
    <property type="entry name" value="TopoI_euk"/>
</dbReference>
<feature type="compositionally biased region" description="Polar residues" evidence="8">
    <location>
        <begin position="1"/>
        <end position="28"/>
    </location>
</feature>
<dbReference type="GO" id="GO:0003917">
    <property type="term" value="F:DNA topoisomerase type I (single strand cut, ATP-independent) activity"/>
    <property type="evidence" value="ECO:0007669"/>
    <property type="project" value="UniProtKB-UniRule"/>
</dbReference>
<protein>
    <recommendedName>
        <fullName evidence="7">DNA topoisomerase I</fullName>
        <ecNumber evidence="7">5.6.2.1</ecNumber>
    </recommendedName>
    <alternativeName>
        <fullName evidence="7">DNA topoisomerase 1</fullName>
    </alternativeName>
</protein>
<dbReference type="InterPro" id="IPR018521">
    <property type="entry name" value="TopoIB_AS"/>
</dbReference>
<dbReference type="Pfam" id="PF01028">
    <property type="entry name" value="Topoisom_I"/>
    <property type="match status" value="1"/>
</dbReference>
<dbReference type="GO" id="GO:0006265">
    <property type="term" value="P:DNA topological change"/>
    <property type="evidence" value="ECO:0007669"/>
    <property type="project" value="UniProtKB-UniRule"/>
</dbReference>
<sequence>MDFNTENGIDSASGSPNGKRTIETQYAESQDRIKKHDHSVHPQDALTQRLAVPVKNEEAAFSPMRLKRIISDEAEIEVLKADKVSVESPRIDKLKVEIPKASKVKDETSKVKTESPKTAKVKVESPKMAKIKIETPKIERVKTEPRQKAVITEDIVEPIDRWWEKIDKDFDIDKIVEYEHQSCHWEYLEHNGMIFTPEYRPHKIPIKYKGEILHLSPELEEVATFWAQSIGTNYEESDIYKRNFWKTFVGMLPKGHVIKATRGKLEDCDFSEIRQHLEAEKEKKKEQKEYYKALKEEIAKKEQPYCYALVDWIREKVGSNRMEPPGLFKGRGLHPKQGLLKSRIFPNSVVLNLSKDAPVPKVSMFEREGHSWADVFHDSSVTWLAYYRDSVNDQFKYMYPAAQSKFKGLHDFLKYNKARELKKHIEKIRKDYHAKMRSSEVVERQLGTATYLIDFLALRVGGEKDADEADTVGCCSLRVEHVKFDKKPNTITLDFLGKDSIRYFQTVTLDEVACKNLAEFCRKKPSEDIFDKITTVKLNDYLKELMVGLTAKVFRTYNASVTLCRQLRRLKVRKSLDKGLILEPGKSDEELDKPVPVDITDVTELISFYNEANRRVAILCNHQRSVPKQHESSMSKMQAQAAAFDEDIAELKAYMKYLEGKQDKPFHFDTKTVDAKGNPRKAMTKPGMKLEACQKKLEAVTKRSKVHAIKMRIKDDNKTVALGTSKINYMDPRITVAFCKRYEVPIEKIFNKSLRVKFPWAMYAGADYIF</sequence>
<accession>A0A9W5TE66</accession>
<dbReference type="InterPro" id="IPR014711">
    <property type="entry name" value="TopoI_cat_a-hlx-sub_euk"/>
</dbReference>
<dbReference type="InterPro" id="IPR011010">
    <property type="entry name" value="DNA_brk_join_enz"/>
</dbReference>
<dbReference type="Proteomes" id="UP001057455">
    <property type="component" value="Unassembled WGS sequence"/>
</dbReference>
<evidence type="ECO:0000256" key="8">
    <source>
        <dbReference type="SAM" id="MobiDB-lite"/>
    </source>
</evidence>
<dbReference type="PANTHER" id="PTHR10290:SF3">
    <property type="entry name" value="DNA TOPOISOMERASE 1"/>
    <property type="match status" value="1"/>
</dbReference>
<evidence type="ECO:0000259" key="9">
    <source>
        <dbReference type="SMART" id="SM00435"/>
    </source>
</evidence>